<accession>A0A9P4URP1</accession>
<dbReference type="EMBL" id="MU003766">
    <property type="protein sequence ID" value="KAF2725847.1"/>
    <property type="molecule type" value="Genomic_DNA"/>
</dbReference>
<feature type="compositionally biased region" description="Polar residues" evidence="1">
    <location>
        <begin position="13"/>
        <end position="25"/>
    </location>
</feature>
<evidence type="ECO:0000313" key="3">
    <source>
        <dbReference type="Proteomes" id="UP000799441"/>
    </source>
</evidence>
<dbReference type="Proteomes" id="UP000799441">
    <property type="component" value="Unassembled WGS sequence"/>
</dbReference>
<feature type="region of interest" description="Disordered" evidence="1">
    <location>
        <begin position="1"/>
        <end position="128"/>
    </location>
</feature>
<evidence type="ECO:0000256" key="1">
    <source>
        <dbReference type="SAM" id="MobiDB-lite"/>
    </source>
</evidence>
<proteinExistence type="predicted"/>
<reference evidence="2" key="1">
    <citation type="journal article" date="2020" name="Stud. Mycol.">
        <title>101 Dothideomycetes genomes: a test case for predicting lifestyles and emergence of pathogens.</title>
        <authorList>
            <person name="Haridas S."/>
            <person name="Albert R."/>
            <person name="Binder M."/>
            <person name="Bloem J."/>
            <person name="Labutti K."/>
            <person name="Salamov A."/>
            <person name="Andreopoulos B."/>
            <person name="Baker S."/>
            <person name="Barry K."/>
            <person name="Bills G."/>
            <person name="Bluhm B."/>
            <person name="Cannon C."/>
            <person name="Castanera R."/>
            <person name="Culley D."/>
            <person name="Daum C."/>
            <person name="Ezra D."/>
            <person name="Gonzalez J."/>
            <person name="Henrissat B."/>
            <person name="Kuo A."/>
            <person name="Liang C."/>
            <person name="Lipzen A."/>
            <person name="Lutzoni F."/>
            <person name="Magnuson J."/>
            <person name="Mondo S."/>
            <person name="Nolan M."/>
            <person name="Ohm R."/>
            <person name="Pangilinan J."/>
            <person name="Park H.-J."/>
            <person name="Ramirez L."/>
            <person name="Alfaro M."/>
            <person name="Sun H."/>
            <person name="Tritt A."/>
            <person name="Yoshinaga Y."/>
            <person name="Zwiers L.-H."/>
            <person name="Turgeon B."/>
            <person name="Goodwin S."/>
            <person name="Spatafora J."/>
            <person name="Crous P."/>
            <person name="Grigoriev I."/>
        </authorList>
    </citation>
    <scope>NUCLEOTIDE SEQUENCE</scope>
    <source>
        <strain evidence="2">CBS 116435</strain>
    </source>
</reference>
<name>A0A9P4URP1_9PEZI</name>
<keyword evidence="3" id="KW-1185">Reference proteome</keyword>
<protein>
    <submittedName>
        <fullName evidence="2">Uncharacterized protein</fullName>
    </submittedName>
</protein>
<comment type="caution">
    <text evidence="2">The sequence shown here is derived from an EMBL/GenBank/DDBJ whole genome shotgun (WGS) entry which is preliminary data.</text>
</comment>
<feature type="compositionally biased region" description="Basic and acidic residues" evidence="1">
    <location>
        <begin position="70"/>
        <end position="85"/>
    </location>
</feature>
<organism evidence="2 3">
    <name type="scientific">Polychaeton citri CBS 116435</name>
    <dbReference type="NCBI Taxonomy" id="1314669"/>
    <lineage>
        <taxon>Eukaryota</taxon>
        <taxon>Fungi</taxon>
        <taxon>Dikarya</taxon>
        <taxon>Ascomycota</taxon>
        <taxon>Pezizomycotina</taxon>
        <taxon>Dothideomycetes</taxon>
        <taxon>Dothideomycetidae</taxon>
        <taxon>Capnodiales</taxon>
        <taxon>Capnodiaceae</taxon>
        <taxon>Polychaeton</taxon>
    </lineage>
</organism>
<sequence length="184" mass="19452">MSRGDIHPPANRPAQQRSGMQNVISLPQIPPAKTTLSEGALSTRISTTPKSKKSDIRESDSPTDNGGPSRVHELPANREPRGDSVKRHKGPNSDSPRHEISRGKPGALTQEAGLRTAQQGSDGIHQTRPFSAMAATTNLHLTDAYDCDQASDVPDDFNIAGIGDGVFSSFPDGGSLLAGMGSQF</sequence>
<gene>
    <name evidence="2" type="ORF">K431DRAFT_280572</name>
</gene>
<evidence type="ECO:0000313" key="2">
    <source>
        <dbReference type="EMBL" id="KAF2725847.1"/>
    </source>
</evidence>
<dbReference type="AlphaFoldDB" id="A0A9P4URP1"/>